<evidence type="ECO:0000259" key="1">
    <source>
        <dbReference type="PROSITE" id="PS51819"/>
    </source>
</evidence>
<dbReference type="InterPro" id="IPR049789">
    <property type="entry name" value="ArsI/CadI-like"/>
</dbReference>
<keyword evidence="2" id="KW-0456">Lyase</keyword>
<reference evidence="2" key="2">
    <citation type="submission" date="2020-09" db="EMBL/GenBank/DDBJ databases">
        <authorList>
            <person name="Sun Q."/>
            <person name="Ohkuma M."/>
        </authorList>
    </citation>
    <scope>NUCLEOTIDE SEQUENCE</scope>
    <source>
        <strain evidence="2">JCM 14719</strain>
    </source>
</reference>
<dbReference type="EMBL" id="BMOF01000029">
    <property type="protein sequence ID" value="GGK02189.1"/>
    <property type="molecule type" value="Genomic_DNA"/>
</dbReference>
<dbReference type="InterPro" id="IPR029068">
    <property type="entry name" value="Glyas_Bleomycin-R_OHBP_Dase"/>
</dbReference>
<dbReference type="AlphaFoldDB" id="A0A8J3BDB5"/>
<organism evidence="2 3">
    <name type="scientific">Calditerricola satsumensis</name>
    <dbReference type="NCBI Taxonomy" id="373054"/>
    <lineage>
        <taxon>Bacteria</taxon>
        <taxon>Bacillati</taxon>
        <taxon>Bacillota</taxon>
        <taxon>Bacilli</taxon>
        <taxon>Bacillales</taxon>
        <taxon>Bacillaceae</taxon>
        <taxon>Calditerricola</taxon>
    </lineage>
</organism>
<accession>A0A8J3BDB5</accession>
<name>A0A8J3BDB5_9BACI</name>
<dbReference type="GO" id="GO:0016829">
    <property type="term" value="F:lyase activity"/>
    <property type="evidence" value="ECO:0007669"/>
    <property type="project" value="UniProtKB-KW"/>
</dbReference>
<protein>
    <submittedName>
        <fullName evidence="2">Lactoylglutathione lyase</fullName>
    </submittedName>
</protein>
<dbReference type="Gene3D" id="3.10.180.10">
    <property type="entry name" value="2,3-Dihydroxybiphenyl 1,2-Dioxygenase, domain 1"/>
    <property type="match status" value="1"/>
</dbReference>
<reference evidence="2" key="1">
    <citation type="journal article" date="2014" name="Int. J. Syst. Evol. Microbiol.">
        <title>Complete genome sequence of Corynebacterium casei LMG S-19264T (=DSM 44701T), isolated from a smear-ripened cheese.</title>
        <authorList>
            <consortium name="US DOE Joint Genome Institute (JGI-PGF)"/>
            <person name="Walter F."/>
            <person name="Albersmeier A."/>
            <person name="Kalinowski J."/>
            <person name="Ruckert C."/>
        </authorList>
    </citation>
    <scope>NUCLEOTIDE SEQUENCE</scope>
    <source>
        <strain evidence="2">JCM 14719</strain>
    </source>
</reference>
<dbReference type="Proteomes" id="UP000637720">
    <property type="component" value="Unassembled WGS sequence"/>
</dbReference>
<dbReference type="InterPro" id="IPR037523">
    <property type="entry name" value="VOC_core"/>
</dbReference>
<keyword evidence="3" id="KW-1185">Reference proteome</keyword>
<dbReference type="PROSITE" id="PS51819">
    <property type="entry name" value="VOC"/>
    <property type="match status" value="1"/>
</dbReference>
<dbReference type="PANTHER" id="PTHR41294">
    <property type="entry name" value="CADMIUM-INDUCED PROTEIN CADI"/>
    <property type="match status" value="1"/>
</dbReference>
<dbReference type="GO" id="GO:0046686">
    <property type="term" value="P:response to cadmium ion"/>
    <property type="evidence" value="ECO:0007669"/>
    <property type="project" value="TreeGrafter"/>
</dbReference>
<dbReference type="RefSeq" id="WP_054669437.1">
    <property type="nucleotide sequence ID" value="NZ_BMOF01000029.1"/>
</dbReference>
<sequence length="151" mass="16604">MSRKTHVAIHVRNLDASLDFYRRLFGVEPVKVRPGYAKFDLNDPPLNFTLNEGGDVRGGINHFGIQVRSTEEVLEAKARLTKAGLKVREEMDTVCCYARQDKIWVTSPDGHEWEVFVVKGDADVARSSRPASACCAAESEAGAKDASSSCC</sequence>
<dbReference type="PANTHER" id="PTHR41294:SF1">
    <property type="entry name" value="CADMIUM-INDUCED PROTEIN CADI"/>
    <property type="match status" value="1"/>
</dbReference>
<proteinExistence type="predicted"/>
<feature type="domain" description="VOC" evidence="1">
    <location>
        <begin position="3"/>
        <end position="118"/>
    </location>
</feature>
<dbReference type="InterPro" id="IPR004360">
    <property type="entry name" value="Glyas_Fos-R_dOase_dom"/>
</dbReference>
<dbReference type="Pfam" id="PF00903">
    <property type="entry name" value="Glyoxalase"/>
    <property type="match status" value="1"/>
</dbReference>
<dbReference type="NCBIfam" id="NF041414">
    <property type="entry name" value="ArsI_CadI_VOC"/>
    <property type="match status" value="1"/>
</dbReference>
<gene>
    <name evidence="2" type="ORF">GCM10007043_15340</name>
</gene>
<evidence type="ECO:0000313" key="2">
    <source>
        <dbReference type="EMBL" id="GGK02189.1"/>
    </source>
</evidence>
<evidence type="ECO:0000313" key="3">
    <source>
        <dbReference type="Proteomes" id="UP000637720"/>
    </source>
</evidence>
<comment type="caution">
    <text evidence="2">The sequence shown here is derived from an EMBL/GenBank/DDBJ whole genome shotgun (WGS) entry which is preliminary data.</text>
</comment>
<dbReference type="InterPro" id="IPR052393">
    <property type="entry name" value="Cadmium-induced_rsp"/>
</dbReference>
<dbReference type="SUPFAM" id="SSF54593">
    <property type="entry name" value="Glyoxalase/Bleomycin resistance protein/Dihydroxybiphenyl dioxygenase"/>
    <property type="match status" value="1"/>
</dbReference>